<dbReference type="AlphaFoldDB" id="A0A451BM94"/>
<dbReference type="InterPro" id="IPR011990">
    <property type="entry name" value="TPR-like_helical_dom_sf"/>
</dbReference>
<evidence type="ECO:0000313" key="2">
    <source>
        <dbReference type="EMBL" id="VFK79396.1"/>
    </source>
</evidence>
<gene>
    <name evidence="2" type="ORF">BECKSD772D_GA0070982_104721</name>
</gene>
<accession>A0A451BM94</accession>
<organism evidence="2">
    <name type="scientific">Candidatus Kentrum sp. SD</name>
    <dbReference type="NCBI Taxonomy" id="2126332"/>
    <lineage>
        <taxon>Bacteria</taxon>
        <taxon>Pseudomonadati</taxon>
        <taxon>Pseudomonadota</taxon>
        <taxon>Gammaproteobacteria</taxon>
        <taxon>Candidatus Kentrum</taxon>
    </lineage>
</organism>
<dbReference type="EMBL" id="CAADHB010000047">
    <property type="protein sequence ID" value="VFK79396.1"/>
    <property type="molecule type" value="Genomic_DNA"/>
</dbReference>
<sequence length="705" mass="79272">MQENQFQQISQRAERLFAKKSYAAARKEFERILALSPDEEVREKIRICDGELRLLRRGDRIKKGRRLEKKGDLAGALDCFTEADAARAEPWLRDKVAQLRQRLEAARIASTVEEVGREEDPEKRLAAYDLALANGADPDLLEKKAGCLVEMGRYGEAIDAYGDRPPRTAQGRYDFGYALIATGGYLQGLTQWAPLLAEHPLLFPQVMTFLPCLARELAARGEGYALPYGILSDPEIFGSETRAPEAAASLEEYRRYFRYCYLKECWRAEDYAGIPELLPSPPRLRDTPLLARLYLNLARTDVDYLKVAITYWLTVIHDRRLPNAPRADGIASADPTARDPSSDDLLAPLAELVANHEQAGRVTPALKAHWRAERRHVEALAAFFDGTDTEPSTIGREGDGAADDAADGEQGGCFPCTPAFAREFGLSEGILRLLRTKKDHPNTDERTRLELHAGYSPQGEYMDWIESGREEKIFKALPSAKAPDPEAEYLRQRIALRCGMNRVRAGGRQTRKFFQAALPILETAQDLPQELIDLAYSEPSKKVISSLSEAMEFLAKYLKEPRFLEAAAHCIGMEVENLLLEEVSVNILEKRLNQGLAIYPDCEQIQASRSLVLKEKNALKVEKALRSGNLDKAARAVRDSEDSEMENMFFEAMESFYDQAIGECEENEIGPIVNRIYNACRIVDEEEQHWLTEQLAGDRIIRGTA</sequence>
<proteinExistence type="predicted"/>
<dbReference type="SUPFAM" id="SSF48452">
    <property type="entry name" value="TPR-like"/>
    <property type="match status" value="1"/>
</dbReference>
<evidence type="ECO:0000256" key="1">
    <source>
        <dbReference type="SAM" id="MobiDB-lite"/>
    </source>
</evidence>
<feature type="region of interest" description="Disordered" evidence="1">
    <location>
        <begin position="388"/>
        <end position="407"/>
    </location>
</feature>
<dbReference type="Gene3D" id="1.25.40.10">
    <property type="entry name" value="Tetratricopeptide repeat domain"/>
    <property type="match status" value="1"/>
</dbReference>
<evidence type="ECO:0008006" key="3">
    <source>
        <dbReference type="Google" id="ProtNLM"/>
    </source>
</evidence>
<reference evidence="2" key="1">
    <citation type="submission" date="2019-02" db="EMBL/GenBank/DDBJ databases">
        <authorList>
            <person name="Gruber-Vodicka R. H."/>
            <person name="Seah K. B. B."/>
        </authorList>
    </citation>
    <scope>NUCLEOTIDE SEQUENCE</scope>
    <source>
        <strain evidence="2">BECK_S127</strain>
    </source>
</reference>
<protein>
    <recommendedName>
        <fullName evidence="3">Tetratricopeptide repeat-containing protein</fullName>
    </recommendedName>
</protein>
<name>A0A451BM94_9GAMM</name>